<reference evidence="7 8" key="1">
    <citation type="submission" date="2015-07" db="EMBL/GenBank/DDBJ databases">
        <title>Genome analysis of myxobacterium Chondromyces crocatus Cm c5 reveals a high potential for natural compound synthesis and the genetic basis for the loss of fruiting body formation.</title>
        <authorList>
            <person name="Zaburannyi N."/>
            <person name="Bunk B."/>
            <person name="Maier J."/>
            <person name="Overmann J."/>
            <person name="Mueller R."/>
        </authorList>
    </citation>
    <scope>NUCLEOTIDE SEQUENCE [LARGE SCALE GENOMIC DNA]</scope>
    <source>
        <strain evidence="7 8">Cm c5</strain>
    </source>
</reference>
<proteinExistence type="predicted"/>
<dbReference type="SUPFAM" id="SSF56112">
    <property type="entry name" value="Protein kinase-like (PK-like)"/>
    <property type="match status" value="1"/>
</dbReference>
<evidence type="ECO:0000256" key="5">
    <source>
        <dbReference type="SAM" id="MobiDB-lite"/>
    </source>
</evidence>
<feature type="domain" description="Protein kinase" evidence="6">
    <location>
        <begin position="1"/>
        <end position="261"/>
    </location>
</feature>
<dbReference type="Proteomes" id="UP000067626">
    <property type="component" value="Chromosome"/>
</dbReference>
<accession>A0A0K1ERK4</accession>
<feature type="region of interest" description="Disordered" evidence="5">
    <location>
        <begin position="333"/>
        <end position="423"/>
    </location>
</feature>
<dbReference type="STRING" id="52.CMC5_075140"/>
<dbReference type="GO" id="GO:0004674">
    <property type="term" value="F:protein serine/threonine kinase activity"/>
    <property type="evidence" value="ECO:0007669"/>
    <property type="project" value="TreeGrafter"/>
</dbReference>
<keyword evidence="2" id="KW-0547">Nucleotide-binding</keyword>
<dbReference type="InterPro" id="IPR011009">
    <property type="entry name" value="Kinase-like_dom_sf"/>
</dbReference>
<organism evidence="7 8">
    <name type="scientific">Chondromyces crocatus</name>
    <dbReference type="NCBI Taxonomy" id="52"/>
    <lineage>
        <taxon>Bacteria</taxon>
        <taxon>Pseudomonadati</taxon>
        <taxon>Myxococcota</taxon>
        <taxon>Polyangia</taxon>
        <taxon>Polyangiales</taxon>
        <taxon>Polyangiaceae</taxon>
        <taxon>Chondromyces</taxon>
    </lineage>
</organism>
<name>A0A0K1ERK4_CHOCO</name>
<feature type="compositionally biased region" description="Low complexity" evidence="5">
    <location>
        <begin position="387"/>
        <end position="409"/>
    </location>
</feature>
<evidence type="ECO:0000256" key="4">
    <source>
        <dbReference type="ARBA" id="ARBA00022840"/>
    </source>
</evidence>
<protein>
    <recommendedName>
        <fullName evidence="6">Protein kinase domain-containing protein</fullName>
    </recommendedName>
</protein>
<gene>
    <name evidence="7" type="ORF">CMC5_075140</name>
</gene>
<evidence type="ECO:0000256" key="2">
    <source>
        <dbReference type="ARBA" id="ARBA00022741"/>
    </source>
</evidence>
<dbReference type="CDD" id="cd14014">
    <property type="entry name" value="STKc_PknB_like"/>
    <property type="match status" value="1"/>
</dbReference>
<dbReference type="GO" id="GO:0005524">
    <property type="term" value="F:ATP binding"/>
    <property type="evidence" value="ECO:0007669"/>
    <property type="project" value="UniProtKB-KW"/>
</dbReference>
<dbReference type="InterPro" id="IPR008271">
    <property type="entry name" value="Ser/Thr_kinase_AS"/>
</dbReference>
<dbReference type="PROSITE" id="PS00108">
    <property type="entry name" value="PROTEIN_KINASE_ST"/>
    <property type="match status" value="1"/>
</dbReference>
<evidence type="ECO:0000313" key="8">
    <source>
        <dbReference type="Proteomes" id="UP000067626"/>
    </source>
</evidence>
<evidence type="ECO:0000256" key="3">
    <source>
        <dbReference type="ARBA" id="ARBA00022777"/>
    </source>
</evidence>
<dbReference type="Gene3D" id="3.30.200.20">
    <property type="entry name" value="Phosphorylase Kinase, domain 1"/>
    <property type="match status" value="1"/>
</dbReference>
<evidence type="ECO:0000259" key="6">
    <source>
        <dbReference type="PROSITE" id="PS50011"/>
    </source>
</evidence>
<dbReference type="PROSITE" id="PS50011">
    <property type="entry name" value="PROTEIN_KINASE_DOM"/>
    <property type="match status" value="1"/>
</dbReference>
<dbReference type="AlphaFoldDB" id="A0A0K1ERK4"/>
<dbReference type="KEGG" id="ccro:CMC5_075140"/>
<dbReference type="Pfam" id="PF00069">
    <property type="entry name" value="Pkinase"/>
    <property type="match status" value="1"/>
</dbReference>
<keyword evidence="3" id="KW-0418">Kinase</keyword>
<dbReference type="Gene3D" id="1.10.510.10">
    <property type="entry name" value="Transferase(Phosphotransferase) domain 1"/>
    <property type="match status" value="1"/>
</dbReference>
<dbReference type="PANTHER" id="PTHR43289:SF6">
    <property type="entry name" value="SERINE_THREONINE-PROTEIN KINASE NEKL-3"/>
    <property type="match status" value="1"/>
</dbReference>
<keyword evidence="4" id="KW-0067">ATP-binding</keyword>
<evidence type="ECO:0000256" key="1">
    <source>
        <dbReference type="ARBA" id="ARBA00022679"/>
    </source>
</evidence>
<dbReference type="PANTHER" id="PTHR43289">
    <property type="entry name" value="MITOGEN-ACTIVATED PROTEIN KINASE KINASE KINASE 20-RELATED"/>
    <property type="match status" value="1"/>
</dbReference>
<dbReference type="EMBL" id="CP012159">
    <property type="protein sequence ID" value="AKT43282.1"/>
    <property type="molecule type" value="Genomic_DNA"/>
</dbReference>
<feature type="compositionally biased region" description="Basic and acidic residues" evidence="5">
    <location>
        <begin position="411"/>
        <end position="423"/>
    </location>
</feature>
<dbReference type="SMART" id="SM00220">
    <property type="entry name" value="S_TKc"/>
    <property type="match status" value="1"/>
</dbReference>
<sequence>MGEVWRALDLLLGTEVAIKLLLPVAMDQFPRARERFRQEAQIAFRLGKMTPHVVMTHDAGDDPEAGSYLVMERVQGLTLREEMLRRGPLPVEFVAELMDQVAEALKIAHGRGILHRDLKPSNLLLMDTEDGRLHVKVADFGLAKAAPGLTQLDRPRSTCEGTVLGTLSYMSPEQAQALPVDHRTDLWALGIIAYEALLGQAPFRASSWGQVLRQLLMERPAPLSEQRPDLPAALDEWFYRALAKEPADRFNSAEEMAIAFRLALQGDRGRLRPVFRRKVRARSRGRAPRGIIAGTVALALAALGMTLPWWPKQQADAADRTALTMRGRAVELLGGPEMEEEPRTEVDAIDEDHEPEQPTVEATRRQGKPAPVSSERVGSERARHHAAPGIQPAAAPASSAASRPSAGPGVTEKEPPRRKSEIF</sequence>
<evidence type="ECO:0000313" key="7">
    <source>
        <dbReference type="EMBL" id="AKT43282.1"/>
    </source>
</evidence>
<keyword evidence="1" id="KW-0808">Transferase</keyword>
<dbReference type="InterPro" id="IPR000719">
    <property type="entry name" value="Prot_kinase_dom"/>
</dbReference>
<keyword evidence="8" id="KW-1185">Reference proteome</keyword>